<keyword evidence="2" id="KW-0489">Methyltransferase</keyword>
<organism evidence="2 3">
    <name type="scientific">Gonapodya prolifera (strain JEL478)</name>
    <name type="common">Monoblepharis prolifera</name>
    <dbReference type="NCBI Taxonomy" id="1344416"/>
    <lineage>
        <taxon>Eukaryota</taxon>
        <taxon>Fungi</taxon>
        <taxon>Fungi incertae sedis</taxon>
        <taxon>Chytridiomycota</taxon>
        <taxon>Chytridiomycota incertae sedis</taxon>
        <taxon>Monoblepharidomycetes</taxon>
        <taxon>Monoblepharidales</taxon>
        <taxon>Gonapodyaceae</taxon>
        <taxon>Gonapodya</taxon>
    </lineage>
</organism>
<evidence type="ECO:0000313" key="3">
    <source>
        <dbReference type="Proteomes" id="UP000070544"/>
    </source>
</evidence>
<dbReference type="GO" id="GO:0008168">
    <property type="term" value="F:methyltransferase activity"/>
    <property type="evidence" value="ECO:0007669"/>
    <property type="project" value="UniProtKB-KW"/>
</dbReference>
<dbReference type="InterPro" id="IPR029063">
    <property type="entry name" value="SAM-dependent_MTases_sf"/>
</dbReference>
<dbReference type="AlphaFoldDB" id="A0A139AIQ1"/>
<dbReference type="Gene3D" id="3.40.50.150">
    <property type="entry name" value="Vaccinia Virus protein VP39"/>
    <property type="match status" value="1"/>
</dbReference>
<evidence type="ECO:0000256" key="1">
    <source>
        <dbReference type="ARBA" id="ARBA00022679"/>
    </source>
</evidence>
<protein>
    <submittedName>
        <fullName evidence="2">S-adenosyl-L-methionine-dependent methyltransferase</fullName>
    </submittedName>
</protein>
<name>A0A139AIQ1_GONPJ</name>
<dbReference type="OrthoDB" id="3647at2759"/>
<dbReference type="CDD" id="cd02440">
    <property type="entry name" value="AdoMet_MTases"/>
    <property type="match status" value="1"/>
</dbReference>
<gene>
    <name evidence="2" type="ORF">M427DRAFT_31034</name>
</gene>
<dbReference type="STRING" id="1344416.A0A139AIQ1"/>
<sequence>MITSHQSLIQAEFTKQGANFATAPSIVDPSRIARLVAASNPKPTDRVVEFATGPGHVALGFAPHVKEIVGVDITEALLEIANRSKTDRGITNASFITGNVESPTGLSSLPSASFDIAVCRLAFHHFQNPAQALREMSRLVKPVTGRVVVQDVHGSGVDGGKRRDFQDEWETLRDPSHTKFLTLPELTTAFGECGLEVEVIQTDDVIQKVDRWFQTTQTPPESRAKVLEMLERDMKEDLSGARPYYSDVDGEKTMFFTHRMVTIVGRRIR</sequence>
<evidence type="ECO:0000313" key="2">
    <source>
        <dbReference type="EMBL" id="KXS16618.1"/>
    </source>
</evidence>
<dbReference type="EMBL" id="KQ965751">
    <property type="protein sequence ID" value="KXS16618.1"/>
    <property type="molecule type" value="Genomic_DNA"/>
</dbReference>
<dbReference type="GO" id="GO:0032259">
    <property type="term" value="P:methylation"/>
    <property type="evidence" value="ECO:0007669"/>
    <property type="project" value="UniProtKB-KW"/>
</dbReference>
<keyword evidence="1 2" id="KW-0808">Transferase</keyword>
<dbReference type="Pfam" id="PF13489">
    <property type="entry name" value="Methyltransf_23"/>
    <property type="match status" value="1"/>
</dbReference>
<proteinExistence type="predicted"/>
<reference evidence="2 3" key="1">
    <citation type="journal article" date="2015" name="Genome Biol. Evol.">
        <title>Phylogenomic analyses indicate that early fungi evolved digesting cell walls of algal ancestors of land plants.</title>
        <authorList>
            <person name="Chang Y."/>
            <person name="Wang S."/>
            <person name="Sekimoto S."/>
            <person name="Aerts A.L."/>
            <person name="Choi C."/>
            <person name="Clum A."/>
            <person name="LaButti K.M."/>
            <person name="Lindquist E.A."/>
            <person name="Yee Ngan C."/>
            <person name="Ohm R.A."/>
            <person name="Salamov A.A."/>
            <person name="Grigoriev I.V."/>
            <person name="Spatafora J.W."/>
            <person name="Berbee M.L."/>
        </authorList>
    </citation>
    <scope>NUCLEOTIDE SEQUENCE [LARGE SCALE GENOMIC DNA]</scope>
    <source>
        <strain evidence="2 3">JEL478</strain>
    </source>
</reference>
<accession>A0A139AIQ1</accession>
<keyword evidence="3" id="KW-1185">Reference proteome</keyword>
<dbReference type="PANTHER" id="PTHR43861:SF3">
    <property type="entry name" value="PUTATIVE (AFU_ORTHOLOGUE AFUA_2G14390)-RELATED"/>
    <property type="match status" value="1"/>
</dbReference>
<dbReference type="SUPFAM" id="SSF53335">
    <property type="entry name" value="S-adenosyl-L-methionine-dependent methyltransferases"/>
    <property type="match status" value="1"/>
</dbReference>
<dbReference type="Proteomes" id="UP000070544">
    <property type="component" value="Unassembled WGS sequence"/>
</dbReference>
<dbReference type="PANTHER" id="PTHR43861">
    <property type="entry name" value="TRANS-ACONITATE 2-METHYLTRANSFERASE-RELATED"/>
    <property type="match status" value="1"/>
</dbReference>